<gene>
    <name evidence="2" type="ORF">EDD77_1037</name>
</gene>
<dbReference type="PANTHER" id="PTHR43777:SF1">
    <property type="entry name" value="MOLYBDENUM COFACTOR CYTIDYLYLTRANSFERASE"/>
    <property type="match status" value="1"/>
</dbReference>
<dbReference type="Pfam" id="PF12804">
    <property type="entry name" value="NTP_transf_3"/>
    <property type="match status" value="1"/>
</dbReference>
<name>A0A4R1R575_9FIRM</name>
<dbReference type="CDD" id="cd04182">
    <property type="entry name" value="GT_2_like_f"/>
    <property type="match status" value="1"/>
</dbReference>
<evidence type="ECO:0000313" key="2">
    <source>
        <dbReference type="EMBL" id="TCL60686.1"/>
    </source>
</evidence>
<dbReference type="STRING" id="1650663.GCA_001486665_00353"/>
<reference evidence="2 3" key="1">
    <citation type="submission" date="2019-03" db="EMBL/GenBank/DDBJ databases">
        <title>Genomic Encyclopedia of Type Strains, Phase IV (KMG-IV): sequencing the most valuable type-strain genomes for metagenomic binning, comparative biology and taxonomic classification.</title>
        <authorList>
            <person name="Goeker M."/>
        </authorList>
    </citation>
    <scope>NUCLEOTIDE SEQUENCE [LARGE SCALE GENOMIC DNA]</scope>
    <source>
        <strain evidence="2 3">DSM 100451</strain>
    </source>
</reference>
<dbReference type="Proteomes" id="UP000295184">
    <property type="component" value="Unassembled WGS sequence"/>
</dbReference>
<evidence type="ECO:0000313" key="3">
    <source>
        <dbReference type="Proteomes" id="UP000295184"/>
    </source>
</evidence>
<accession>A0A4R1R575</accession>
<organism evidence="2 3">
    <name type="scientific">Allofournierella massiliensis</name>
    <dbReference type="NCBI Taxonomy" id="1650663"/>
    <lineage>
        <taxon>Bacteria</taxon>
        <taxon>Bacillati</taxon>
        <taxon>Bacillota</taxon>
        <taxon>Clostridia</taxon>
        <taxon>Eubacteriales</taxon>
        <taxon>Oscillospiraceae</taxon>
        <taxon>Allofournierella</taxon>
    </lineage>
</organism>
<dbReference type="AlphaFoldDB" id="A0A4R1R575"/>
<keyword evidence="2" id="KW-0808">Transferase</keyword>
<keyword evidence="2" id="KW-0548">Nucleotidyltransferase</keyword>
<dbReference type="InterPro" id="IPR025877">
    <property type="entry name" value="MobA-like_NTP_Trfase"/>
</dbReference>
<sequence>MKIGCMILASGQGRRFGSNKLLADLCGQTLLTHTLKHLPAGVFFKTLVVTRWPQVARLCADQGVACLLHDREDRSDVIRLGIRYMEGMDGCLICQGDQPLCRPESLTRLKEAFRRQPRCIHRLAWQGVGASPVLFGAEHFAALASLPPRTGGSAVLKAAPQLVCLTEAEDPLELWDADTPEALERIARALQSQSLP</sequence>
<dbReference type="Gene3D" id="3.90.550.10">
    <property type="entry name" value="Spore Coat Polysaccharide Biosynthesis Protein SpsA, Chain A"/>
    <property type="match status" value="1"/>
</dbReference>
<dbReference type="SUPFAM" id="SSF53448">
    <property type="entry name" value="Nucleotide-diphospho-sugar transferases"/>
    <property type="match status" value="1"/>
</dbReference>
<dbReference type="InterPro" id="IPR029044">
    <property type="entry name" value="Nucleotide-diphossugar_trans"/>
</dbReference>
<comment type="caution">
    <text evidence="2">The sequence shown here is derived from an EMBL/GenBank/DDBJ whole genome shotgun (WGS) entry which is preliminary data.</text>
</comment>
<feature type="domain" description="MobA-like NTP transferase" evidence="1">
    <location>
        <begin position="5"/>
        <end position="159"/>
    </location>
</feature>
<evidence type="ECO:0000259" key="1">
    <source>
        <dbReference type="Pfam" id="PF12804"/>
    </source>
</evidence>
<dbReference type="PANTHER" id="PTHR43777">
    <property type="entry name" value="MOLYBDENUM COFACTOR CYTIDYLYLTRANSFERASE"/>
    <property type="match status" value="1"/>
</dbReference>
<dbReference type="EMBL" id="SLUM01000003">
    <property type="protein sequence ID" value="TCL60686.1"/>
    <property type="molecule type" value="Genomic_DNA"/>
</dbReference>
<protein>
    <submittedName>
        <fullName evidence="2">Molybdenum cofactor cytidylyltransferase</fullName>
    </submittedName>
</protein>
<proteinExistence type="predicted"/>
<dbReference type="GO" id="GO:0016779">
    <property type="term" value="F:nucleotidyltransferase activity"/>
    <property type="evidence" value="ECO:0007669"/>
    <property type="project" value="UniProtKB-KW"/>
</dbReference>